<proteinExistence type="predicted"/>
<keyword evidence="1" id="KW-1133">Transmembrane helix</keyword>
<dbReference type="Proteomes" id="UP000177269">
    <property type="component" value="Unassembled WGS sequence"/>
</dbReference>
<comment type="caution">
    <text evidence="2">The sequence shown here is derived from an EMBL/GenBank/DDBJ whole genome shotgun (WGS) entry which is preliminary data.</text>
</comment>
<organism evidence="2 3">
    <name type="scientific">Candidatus Taylorbacteria bacterium RIFCSPLOWO2_12_FULL_43_20</name>
    <dbReference type="NCBI Taxonomy" id="1802332"/>
    <lineage>
        <taxon>Bacteria</taxon>
        <taxon>Candidatus Tayloriibacteriota</taxon>
    </lineage>
</organism>
<evidence type="ECO:0000256" key="1">
    <source>
        <dbReference type="SAM" id="Phobius"/>
    </source>
</evidence>
<reference evidence="2 3" key="1">
    <citation type="journal article" date="2016" name="Nat. Commun.">
        <title>Thousands of microbial genomes shed light on interconnected biogeochemical processes in an aquifer system.</title>
        <authorList>
            <person name="Anantharaman K."/>
            <person name="Brown C.T."/>
            <person name="Hug L.A."/>
            <person name="Sharon I."/>
            <person name="Castelle C.J."/>
            <person name="Probst A.J."/>
            <person name="Thomas B.C."/>
            <person name="Singh A."/>
            <person name="Wilkins M.J."/>
            <person name="Karaoz U."/>
            <person name="Brodie E.L."/>
            <person name="Williams K.H."/>
            <person name="Hubbard S.S."/>
            <person name="Banfield J.F."/>
        </authorList>
    </citation>
    <scope>NUCLEOTIDE SEQUENCE [LARGE SCALE GENOMIC DNA]</scope>
</reference>
<keyword evidence="1" id="KW-0812">Transmembrane</keyword>
<feature type="transmembrane region" description="Helical" evidence="1">
    <location>
        <begin position="20"/>
        <end position="45"/>
    </location>
</feature>
<dbReference type="EMBL" id="MHSK01000015">
    <property type="protein sequence ID" value="OHA42311.1"/>
    <property type="molecule type" value="Genomic_DNA"/>
</dbReference>
<gene>
    <name evidence="2" type="ORF">A3G52_03900</name>
</gene>
<protein>
    <recommendedName>
        <fullName evidence="4">Prepilin-type N-terminal cleavage/methylation domain-containing protein</fullName>
    </recommendedName>
</protein>
<evidence type="ECO:0000313" key="3">
    <source>
        <dbReference type="Proteomes" id="UP000177269"/>
    </source>
</evidence>
<evidence type="ECO:0008006" key="4">
    <source>
        <dbReference type="Google" id="ProtNLM"/>
    </source>
</evidence>
<sequence length="203" mass="22471">MSFRKKFKKRIHEYHAGFSIIEMIVSVTIFIVVMTVAAGAVLTIADANRKSQSAKIAIDNLGFALESMSRHIRVGTSYSCTENPDEIDTVCKYNNGSGTKSDTFSFMFKDPNTDDPAYQISYTINDNNDNALKTSVNLGDYESMTSPDIVITDGGFYVEGSKKTDKIQPRVIFFVKGYAGGSNPKHKTEFNLQTSVTQRALDS</sequence>
<evidence type="ECO:0000313" key="2">
    <source>
        <dbReference type="EMBL" id="OHA42311.1"/>
    </source>
</evidence>
<accession>A0A1G2P417</accession>
<name>A0A1G2P417_9BACT</name>
<keyword evidence="1" id="KW-0472">Membrane</keyword>
<dbReference type="AlphaFoldDB" id="A0A1G2P417"/>